<dbReference type="AlphaFoldDB" id="A0A4R9KH20"/>
<dbReference type="GO" id="GO:0016810">
    <property type="term" value="F:hydrolase activity, acting on carbon-nitrogen (but not peptide) bonds"/>
    <property type="evidence" value="ECO:0007669"/>
    <property type="project" value="InterPro"/>
</dbReference>
<name>A0A4R9KH20_9LEPT</name>
<dbReference type="SUPFAM" id="SSF88713">
    <property type="entry name" value="Glycoside hydrolase/deacetylase"/>
    <property type="match status" value="1"/>
</dbReference>
<sequence>MRTSLSLFCLFLSFAYCQTSDQIRPVPDTPIGYYEGDPLPPKTAYLTFDDGPSDWTSDVLDVLKKENVRATFFVCAAWLPKTNRRENSFKKYRNTLIRMKEEGHIIGNHTFGHRNFEQMSRAKIENQLEENEKLYKKELGEYSGNLTWIRPPFGSPFIRTRSETSKKRVGEALQGKGLVFMWTKEFDSTDSKEWVRGEWYEKGPRIDPENQSFRRKMDRIYNSLVSKTEGQGIVILFHDTHPTTKEVLPFIIEKLKEEGYTFATAEDYTKWRWGKTSEELFEEGID</sequence>
<evidence type="ECO:0000313" key="2">
    <source>
        <dbReference type="EMBL" id="TGL64707.1"/>
    </source>
</evidence>
<dbReference type="CDD" id="cd10917">
    <property type="entry name" value="CE4_NodB_like_6s_7s"/>
    <property type="match status" value="1"/>
</dbReference>
<protein>
    <submittedName>
        <fullName evidence="2">Polysaccharide deacetylase family protein</fullName>
    </submittedName>
</protein>
<proteinExistence type="predicted"/>
<accession>A0A4R9KH20</accession>
<dbReference type="EMBL" id="RQGF01000007">
    <property type="protein sequence ID" value="TGL64707.1"/>
    <property type="molecule type" value="Genomic_DNA"/>
</dbReference>
<keyword evidence="3" id="KW-1185">Reference proteome</keyword>
<dbReference type="RefSeq" id="WP_135647898.1">
    <property type="nucleotide sequence ID" value="NZ_RQGF01000007.1"/>
</dbReference>
<evidence type="ECO:0000313" key="3">
    <source>
        <dbReference type="Proteomes" id="UP000297762"/>
    </source>
</evidence>
<dbReference type="PANTHER" id="PTHR10587">
    <property type="entry name" value="GLYCOSYL TRANSFERASE-RELATED"/>
    <property type="match status" value="1"/>
</dbReference>
<comment type="caution">
    <text evidence="2">The sequence shown here is derived from an EMBL/GenBank/DDBJ whole genome shotgun (WGS) entry which is preliminary data.</text>
</comment>
<feature type="domain" description="NodB homology" evidence="1">
    <location>
        <begin position="42"/>
        <end position="263"/>
    </location>
</feature>
<dbReference type="Pfam" id="PF01522">
    <property type="entry name" value="Polysacc_deac_1"/>
    <property type="match status" value="1"/>
</dbReference>
<organism evidence="2 3">
    <name type="scientific">Leptospira sarikeiensis</name>
    <dbReference type="NCBI Taxonomy" id="2484943"/>
    <lineage>
        <taxon>Bacteria</taxon>
        <taxon>Pseudomonadati</taxon>
        <taxon>Spirochaetota</taxon>
        <taxon>Spirochaetia</taxon>
        <taxon>Leptospirales</taxon>
        <taxon>Leptospiraceae</taxon>
        <taxon>Leptospira</taxon>
    </lineage>
</organism>
<dbReference type="InterPro" id="IPR011330">
    <property type="entry name" value="Glyco_hydro/deAcase_b/a-brl"/>
</dbReference>
<dbReference type="PROSITE" id="PS51677">
    <property type="entry name" value="NODB"/>
    <property type="match status" value="1"/>
</dbReference>
<dbReference type="InterPro" id="IPR050248">
    <property type="entry name" value="Polysacc_deacetylase_ArnD"/>
</dbReference>
<evidence type="ECO:0000259" key="1">
    <source>
        <dbReference type="PROSITE" id="PS51677"/>
    </source>
</evidence>
<dbReference type="InterPro" id="IPR002509">
    <property type="entry name" value="NODB_dom"/>
</dbReference>
<reference evidence="2" key="1">
    <citation type="journal article" date="2019" name="PLoS Negl. Trop. Dis.">
        <title>Revisiting the worldwide diversity of Leptospira species in the environment.</title>
        <authorList>
            <person name="Vincent A.T."/>
            <person name="Schiettekatte O."/>
            <person name="Bourhy P."/>
            <person name="Veyrier F.J."/>
            <person name="Picardeau M."/>
        </authorList>
    </citation>
    <scope>NUCLEOTIDE SEQUENCE [LARGE SCALE GENOMIC DNA]</scope>
    <source>
        <strain evidence="2">201702455</strain>
    </source>
</reference>
<dbReference type="Proteomes" id="UP000297762">
    <property type="component" value="Unassembled WGS sequence"/>
</dbReference>
<dbReference type="GO" id="GO:0005975">
    <property type="term" value="P:carbohydrate metabolic process"/>
    <property type="evidence" value="ECO:0007669"/>
    <property type="project" value="InterPro"/>
</dbReference>
<gene>
    <name evidence="2" type="ORF">EHQ64_02340</name>
</gene>
<dbReference type="OrthoDB" id="9812065at2"/>
<dbReference type="Gene3D" id="3.20.20.370">
    <property type="entry name" value="Glycoside hydrolase/deacetylase"/>
    <property type="match status" value="1"/>
</dbReference>